<dbReference type="Gene3D" id="3.20.20.30">
    <property type="entry name" value="Luciferase-like domain"/>
    <property type="match status" value="1"/>
</dbReference>
<dbReference type="InterPro" id="IPR019921">
    <property type="entry name" value="Lucif-like_OxRdtase_Rv2161c"/>
</dbReference>
<evidence type="ECO:0000313" key="6">
    <source>
        <dbReference type="EMBL" id="CAB4755721.1"/>
    </source>
</evidence>
<evidence type="ECO:0000256" key="3">
    <source>
        <dbReference type="ARBA" id="ARBA00023002"/>
    </source>
</evidence>
<organism evidence="7">
    <name type="scientific">freshwater metagenome</name>
    <dbReference type="NCBI Taxonomy" id="449393"/>
    <lineage>
        <taxon>unclassified sequences</taxon>
        <taxon>metagenomes</taxon>
        <taxon>ecological metagenomes</taxon>
    </lineage>
</organism>
<dbReference type="EMBL" id="CAFABA010000215">
    <property type="protein sequence ID" value="CAB4836678.1"/>
    <property type="molecule type" value="Genomic_DNA"/>
</dbReference>
<evidence type="ECO:0000256" key="2">
    <source>
        <dbReference type="ARBA" id="ARBA00022643"/>
    </source>
</evidence>
<proteinExistence type="predicted"/>
<evidence type="ECO:0000313" key="7">
    <source>
        <dbReference type="EMBL" id="CAB4836678.1"/>
    </source>
</evidence>
<evidence type="ECO:0000256" key="1">
    <source>
        <dbReference type="ARBA" id="ARBA00022630"/>
    </source>
</evidence>
<dbReference type="GO" id="GO:0046306">
    <property type="term" value="P:alkanesulfonate catabolic process"/>
    <property type="evidence" value="ECO:0007669"/>
    <property type="project" value="TreeGrafter"/>
</dbReference>
<dbReference type="EMBL" id="CAEZYR010000083">
    <property type="protein sequence ID" value="CAB4755721.1"/>
    <property type="molecule type" value="Genomic_DNA"/>
</dbReference>
<protein>
    <submittedName>
        <fullName evidence="7">Unannotated protein</fullName>
    </submittedName>
</protein>
<dbReference type="Pfam" id="PF00296">
    <property type="entry name" value="Bac_luciferase"/>
    <property type="match status" value="1"/>
</dbReference>
<accession>A0A6J7AWN7</accession>
<dbReference type="InterPro" id="IPR050172">
    <property type="entry name" value="SsuD_RutA_monooxygenase"/>
</dbReference>
<dbReference type="EMBL" id="CAFBOS010000107">
    <property type="protein sequence ID" value="CAB5002759.1"/>
    <property type="molecule type" value="Genomic_DNA"/>
</dbReference>
<dbReference type="NCBIfam" id="TIGR03619">
    <property type="entry name" value="F420_Rv2161c"/>
    <property type="match status" value="1"/>
</dbReference>
<gene>
    <name evidence="6" type="ORF">UFOPK2754_02085</name>
    <name evidence="7" type="ORF">UFOPK3139_03122</name>
    <name evidence="8" type="ORF">UFOPK3543_02036</name>
    <name evidence="9" type="ORF">UFOPK3967_01733</name>
</gene>
<dbReference type="InterPro" id="IPR036661">
    <property type="entry name" value="Luciferase-like_sf"/>
</dbReference>
<keyword evidence="3" id="KW-0560">Oxidoreductase</keyword>
<dbReference type="SUPFAM" id="SSF51679">
    <property type="entry name" value="Bacterial luciferase-like"/>
    <property type="match status" value="1"/>
</dbReference>
<keyword evidence="1" id="KW-0285">Flavoprotein</keyword>
<reference evidence="7" key="1">
    <citation type="submission" date="2020-05" db="EMBL/GenBank/DDBJ databases">
        <authorList>
            <person name="Chiriac C."/>
            <person name="Salcher M."/>
            <person name="Ghai R."/>
            <person name="Kavagutti S V."/>
        </authorList>
    </citation>
    <scope>NUCLEOTIDE SEQUENCE</scope>
</reference>
<dbReference type="PANTHER" id="PTHR42847">
    <property type="entry name" value="ALKANESULFONATE MONOOXYGENASE"/>
    <property type="match status" value="1"/>
</dbReference>
<dbReference type="EMBL" id="CAFBMH010000086">
    <property type="protein sequence ID" value="CAB4920187.1"/>
    <property type="molecule type" value="Genomic_DNA"/>
</dbReference>
<evidence type="ECO:0000256" key="4">
    <source>
        <dbReference type="ARBA" id="ARBA00023033"/>
    </source>
</evidence>
<evidence type="ECO:0000259" key="5">
    <source>
        <dbReference type="Pfam" id="PF00296"/>
    </source>
</evidence>
<feature type="domain" description="Luciferase-like" evidence="5">
    <location>
        <begin position="23"/>
        <end position="207"/>
    </location>
</feature>
<evidence type="ECO:0000313" key="9">
    <source>
        <dbReference type="EMBL" id="CAB5002759.1"/>
    </source>
</evidence>
<dbReference type="InterPro" id="IPR011251">
    <property type="entry name" value="Luciferase-like_dom"/>
</dbReference>
<evidence type="ECO:0000313" key="8">
    <source>
        <dbReference type="EMBL" id="CAB4920187.1"/>
    </source>
</evidence>
<keyword evidence="4" id="KW-0503">Monooxygenase</keyword>
<name>A0A6J7AWN7_9ZZZZ</name>
<dbReference type="PANTHER" id="PTHR42847:SF4">
    <property type="entry name" value="ALKANESULFONATE MONOOXYGENASE-RELATED"/>
    <property type="match status" value="1"/>
</dbReference>
<sequence length="303" mass="32591">MRYAVGLHAHHPVDPEFFSGPFLAKLGRAAEDAGFDAVFFTEHPMPSDDWLQSGGHDALDPFVALAYIAASTTTLRLFTNLTVLPYRNPFLLAKSVATLDLASGGRTILGAGVGYLEAEYAALGVPFEERNDRFDESLGLLRAAWTGRTVTAESPRLRAVGNTAWPAPVQDPLPIWLGGNAKITLRRVAAHAQGWMPLINPRALGARRRSRHLDNLDDLRGYLAELATECERIGRTDPIDIIYLTLAGGSPLADTFDAPAHLAGIAENAALGVNWNIVTIGGGSPNEVLEALARYGEMVIDAS</sequence>
<dbReference type="GO" id="GO:0008726">
    <property type="term" value="F:alkanesulfonate monooxygenase activity"/>
    <property type="evidence" value="ECO:0007669"/>
    <property type="project" value="TreeGrafter"/>
</dbReference>
<dbReference type="AlphaFoldDB" id="A0A6J7AWN7"/>
<keyword evidence="2" id="KW-0288">FMN</keyword>